<dbReference type="InterPro" id="IPR023997">
    <property type="entry name" value="TonB-dep_OMP_SusC/RagA_CS"/>
</dbReference>
<dbReference type="Proteomes" id="UP000281028">
    <property type="component" value="Unassembled WGS sequence"/>
</dbReference>
<comment type="similarity">
    <text evidence="5">Belongs to the TonB-dependent receptor family.</text>
</comment>
<dbReference type="AlphaFoldDB" id="A0A3S1BJT7"/>
<dbReference type="OrthoDB" id="9768177at2"/>
<keyword evidence="7" id="KW-1185">Reference proteome</keyword>
<comment type="subcellular location">
    <subcellularLocation>
        <location evidence="5">Cell outer membrane</location>
        <topology evidence="5">Multi-pass membrane protein</topology>
    </subcellularLocation>
</comment>
<dbReference type="PANTHER" id="PTHR30069">
    <property type="entry name" value="TONB-DEPENDENT OUTER MEMBRANE RECEPTOR"/>
    <property type="match status" value="1"/>
</dbReference>
<dbReference type="Pfam" id="PF13715">
    <property type="entry name" value="CarbopepD_reg_2"/>
    <property type="match status" value="1"/>
</dbReference>
<evidence type="ECO:0000256" key="3">
    <source>
        <dbReference type="ARBA" id="ARBA00023136"/>
    </source>
</evidence>
<evidence type="ECO:0000256" key="1">
    <source>
        <dbReference type="ARBA" id="ARBA00022448"/>
    </source>
</evidence>
<dbReference type="EMBL" id="RIAR02000001">
    <property type="protein sequence ID" value="NSL90682.1"/>
    <property type="molecule type" value="Genomic_DNA"/>
</dbReference>
<keyword evidence="5" id="KW-0812">Transmembrane</keyword>
<keyword evidence="3 5" id="KW-0472">Membrane</keyword>
<sequence>MKLTTVLLLAACLHISAKGLSQQVTLSAKNAPLKKVLKEVARQTGMSLVYDEQMIAVAHPVTIQVKNAPVQQVMDECLKGQPVSYVMEGKRITLINNTSTHLADSAITITGVVTGETGEPIPGATVRLQGAVTGTATDINGRFTLRVPGSKSRLLVSFVGYEQAVVTASGSPLQVKLVPAQTALTETVVVGYGVQKKSVVTGAISSVRAADIESQPVTRLEQVLQGRTSGITVATSSGQPGSDASVRVRGITSFNNNNPLWVIDGVVVDNGGIGYLNQYDIESVEVLKDAASQAIYGARAAAGVILVTTKKGKSGKLSVSYNGYYGTSAPARKLKLLDATQYATLINEATVADGGAPVYANPSSFGKGTDWQELIFNKHAKRQNHEISISGGGDKSTFYTSFGYLKQEGVIATDISKYERVNFRLNSTHKITPWLTFGENVGYAYDKSIGIGNTNNEFGGPLSSAINLDPITPAIITDPAVAATYTQAGIRRDPLGRPYGIGIVQQEITNPLAYISTRLGNYNWSHNIVGNTYLEMEPVKGLRIRSTLGAKIAFWGDETFNPISYLNSSTINSRTSFKRGTHQGYNWNLENTVSYTRSFNKHAVTLLAGQGAYMENRTRETSVMFYDIPADNFNDASLNFKSAQANRISDGGEGIEHHVSSLFGRINYNYDEKYLLEAIIRRDGSSRFGANKRYGVFPSFSLGWVASKESFWPQNDVVDFLKFRGGYGVVGSDEIGDGAFLSTIGSGRNYTIGTGDQAIVIGYSPNAPSNPNLKWESTSQANIGFEATVLNNITIGFDWFSKETRDILMKPRIPLYVGAIDNPADNVGSMKNTGFEIELGYRKKLGEVNFSANANVSHIKNTVTWLGNGVSFLTGHEVNFKNMDQIVRTAVGHPFNAFYGYQSAGIFQTQQEVDSYVDSKGKKIQPDAQPGDFRWADLDGDGIITDKDRKFLGNPTPTWTYGITLNAAWKGFDIVVFGQGAGGNKVFQGLRRLDIANANWQTKALDRWTGAGSTNDHPRLTMQDKNKNYNRLSDFYLEDGSYFRLKSLQIGYSLPASVTGNIGLQRIRVYLMSENLFTITQYTGYDPEIGGTNALSVDRGVYPQARSFMAGLNVTF</sequence>
<dbReference type="SMART" id="SM00965">
    <property type="entry name" value="STN"/>
    <property type="match status" value="1"/>
</dbReference>
<protein>
    <submittedName>
        <fullName evidence="6">TonB-dependent receptor</fullName>
    </submittedName>
</protein>
<dbReference type="NCBIfam" id="TIGR04056">
    <property type="entry name" value="OMP_RagA_SusC"/>
    <property type="match status" value="1"/>
</dbReference>
<evidence type="ECO:0000256" key="4">
    <source>
        <dbReference type="ARBA" id="ARBA00023237"/>
    </source>
</evidence>
<keyword evidence="2" id="KW-0732">Signal</keyword>
<reference evidence="6" key="1">
    <citation type="submission" date="2020-05" db="EMBL/GenBank/DDBJ databases">
        <title>Chitinophaga laudate sp. nov., isolated from a tropical peat swamp.</title>
        <authorList>
            <person name="Goh C.B.S."/>
            <person name="Lee M.S."/>
            <person name="Parimannan S."/>
            <person name="Pasbakhsh P."/>
            <person name="Yule C.M."/>
            <person name="Rajandas H."/>
            <person name="Loke S."/>
            <person name="Croft L."/>
            <person name="Tan J.B.L."/>
        </authorList>
    </citation>
    <scope>NUCLEOTIDE SEQUENCE</scope>
    <source>
        <strain evidence="6">Mgbs1</strain>
    </source>
</reference>
<dbReference type="InterPro" id="IPR023996">
    <property type="entry name" value="TonB-dep_OMP_SusC/RagA"/>
</dbReference>
<dbReference type="InterPro" id="IPR039426">
    <property type="entry name" value="TonB-dep_rcpt-like"/>
</dbReference>
<dbReference type="NCBIfam" id="TIGR04057">
    <property type="entry name" value="SusC_RagA_signa"/>
    <property type="match status" value="1"/>
</dbReference>
<name>A0A3S1BJT7_9BACT</name>
<dbReference type="PROSITE" id="PS52016">
    <property type="entry name" value="TONB_DEPENDENT_REC_3"/>
    <property type="match status" value="1"/>
</dbReference>
<proteinExistence type="inferred from homology"/>
<dbReference type="GO" id="GO:0009279">
    <property type="term" value="C:cell outer membrane"/>
    <property type="evidence" value="ECO:0007669"/>
    <property type="project" value="UniProtKB-SubCell"/>
</dbReference>
<dbReference type="InterPro" id="IPR037066">
    <property type="entry name" value="Plug_dom_sf"/>
</dbReference>
<comment type="caution">
    <text evidence="6">The sequence shown here is derived from an EMBL/GenBank/DDBJ whole genome shotgun (WGS) entry which is preliminary data.</text>
</comment>
<dbReference type="Gene3D" id="2.170.130.10">
    <property type="entry name" value="TonB-dependent receptor, plug domain"/>
    <property type="match status" value="1"/>
</dbReference>
<keyword evidence="4 5" id="KW-0998">Cell outer membrane</keyword>
<dbReference type="InterPro" id="IPR011662">
    <property type="entry name" value="Secretin/TonB_short_N"/>
</dbReference>
<dbReference type="GO" id="GO:0015344">
    <property type="term" value="F:siderophore uptake transmembrane transporter activity"/>
    <property type="evidence" value="ECO:0007669"/>
    <property type="project" value="TreeGrafter"/>
</dbReference>
<keyword evidence="6" id="KW-0675">Receptor</keyword>
<evidence type="ECO:0000256" key="2">
    <source>
        <dbReference type="ARBA" id="ARBA00022729"/>
    </source>
</evidence>
<dbReference type="SUPFAM" id="SSF49464">
    <property type="entry name" value="Carboxypeptidase regulatory domain-like"/>
    <property type="match status" value="1"/>
</dbReference>
<dbReference type="GO" id="GO:0044718">
    <property type="term" value="P:siderophore transmembrane transport"/>
    <property type="evidence" value="ECO:0007669"/>
    <property type="project" value="TreeGrafter"/>
</dbReference>
<evidence type="ECO:0000256" key="5">
    <source>
        <dbReference type="PROSITE-ProRule" id="PRU01360"/>
    </source>
</evidence>
<dbReference type="InterPro" id="IPR012910">
    <property type="entry name" value="Plug_dom"/>
</dbReference>
<evidence type="ECO:0000313" key="6">
    <source>
        <dbReference type="EMBL" id="NSL90682.1"/>
    </source>
</evidence>
<dbReference type="Gene3D" id="2.60.40.1120">
    <property type="entry name" value="Carboxypeptidase-like, regulatory domain"/>
    <property type="match status" value="1"/>
</dbReference>
<organism evidence="6 7">
    <name type="scientific">Chitinophaga solisilvae</name>
    <dbReference type="NCBI Taxonomy" id="1233460"/>
    <lineage>
        <taxon>Bacteria</taxon>
        <taxon>Pseudomonadati</taxon>
        <taxon>Bacteroidota</taxon>
        <taxon>Chitinophagia</taxon>
        <taxon>Chitinophagales</taxon>
        <taxon>Chitinophagaceae</taxon>
        <taxon>Chitinophaga</taxon>
    </lineage>
</organism>
<accession>A0A3S1BJT7</accession>
<dbReference type="PANTHER" id="PTHR30069:SF29">
    <property type="entry name" value="HEMOGLOBIN AND HEMOGLOBIN-HAPTOGLOBIN-BINDING PROTEIN 1-RELATED"/>
    <property type="match status" value="1"/>
</dbReference>
<evidence type="ECO:0000313" key="7">
    <source>
        <dbReference type="Proteomes" id="UP000281028"/>
    </source>
</evidence>
<dbReference type="Pfam" id="PF07715">
    <property type="entry name" value="Plug"/>
    <property type="match status" value="1"/>
</dbReference>
<dbReference type="SUPFAM" id="SSF56935">
    <property type="entry name" value="Porins"/>
    <property type="match status" value="1"/>
</dbReference>
<keyword evidence="5" id="KW-1134">Transmembrane beta strand</keyword>
<dbReference type="Pfam" id="PF07660">
    <property type="entry name" value="STN"/>
    <property type="match status" value="1"/>
</dbReference>
<dbReference type="InterPro" id="IPR008969">
    <property type="entry name" value="CarboxyPept-like_regulatory"/>
</dbReference>
<dbReference type="Gene3D" id="3.55.50.30">
    <property type="match status" value="1"/>
</dbReference>
<keyword evidence="1 5" id="KW-0813">Transport</keyword>
<gene>
    <name evidence="6" type="ORF">ECE50_027920</name>
</gene>